<organism evidence="4 5">
    <name type="scientific">Bordetella genomosp. 4</name>
    <dbReference type="NCBI Taxonomy" id="463044"/>
    <lineage>
        <taxon>Bacteria</taxon>
        <taxon>Pseudomonadati</taxon>
        <taxon>Pseudomonadota</taxon>
        <taxon>Betaproteobacteria</taxon>
        <taxon>Burkholderiales</taxon>
        <taxon>Alcaligenaceae</taxon>
        <taxon>Bordetella</taxon>
    </lineage>
</organism>
<dbReference type="EMBL" id="NEVQ01000016">
    <property type="protein sequence ID" value="OZI54712.1"/>
    <property type="molecule type" value="Genomic_DNA"/>
</dbReference>
<evidence type="ECO:0000256" key="1">
    <source>
        <dbReference type="ARBA" id="ARBA00023125"/>
    </source>
</evidence>
<evidence type="ECO:0000313" key="5">
    <source>
        <dbReference type="Proteomes" id="UP000216885"/>
    </source>
</evidence>
<protein>
    <recommendedName>
        <fullName evidence="3">OmpR/PhoB-type domain-containing protein</fullName>
    </recommendedName>
</protein>
<proteinExistence type="predicted"/>
<dbReference type="InterPro" id="IPR001867">
    <property type="entry name" value="OmpR/PhoB-type_DNA-bd"/>
</dbReference>
<dbReference type="SMART" id="SM00862">
    <property type="entry name" value="Trans_reg_C"/>
    <property type="match status" value="1"/>
</dbReference>
<dbReference type="GO" id="GO:0000160">
    <property type="term" value="P:phosphorelay signal transduction system"/>
    <property type="evidence" value="ECO:0007669"/>
    <property type="project" value="InterPro"/>
</dbReference>
<dbReference type="InterPro" id="IPR036388">
    <property type="entry name" value="WH-like_DNA-bd_sf"/>
</dbReference>
<gene>
    <name evidence="4" type="ORF">CAL20_17250</name>
</gene>
<dbReference type="InterPro" id="IPR016032">
    <property type="entry name" value="Sig_transdc_resp-reg_C-effctor"/>
</dbReference>
<feature type="domain" description="OmpR/PhoB-type" evidence="3">
    <location>
        <begin position="139"/>
        <end position="240"/>
    </location>
</feature>
<dbReference type="AlphaFoldDB" id="A0A261TZV2"/>
<comment type="caution">
    <text evidence="4">The sequence shown here is derived from an EMBL/GenBank/DDBJ whole genome shotgun (WGS) entry which is preliminary data.</text>
</comment>
<accession>A0A261TZV2</accession>
<sequence>MTVSPVFLVYDSDASLQRMMIEAAPWRISIRDDWAMNNVSTLDSSEETNRIVNAVRCRSEHRSLQLNELRSEYPTAGIVVLTEETVFGPERASLLFAGADACFDSSVLALEVVASLQALWRRGYAFTRASQDEPMLEVDNQISVCDSDDKRWGLKDDGWLLLTPSGREIGLTPTERHLLQVLMANCPHPVERKELVIKPRPGETGRYVDVQISRIKQKLEATGERLPIRSIRGYGYVFVGSST</sequence>
<keyword evidence="1 2" id="KW-0238">DNA-binding</keyword>
<dbReference type="Pfam" id="PF00486">
    <property type="entry name" value="Trans_reg_C"/>
    <property type="match status" value="1"/>
</dbReference>
<evidence type="ECO:0000259" key="3">
    <source>
        <dbReference type="PROSITE" id="PS51755"/>
    </source>
</evidence>
<dbReference type="RefSeq" id="WP_094820633.1">
    <property type="nucleotide sequence ID" value="NZ_NEVQ01000016.1"/>
</dbReference>
<dbReference type="SUPFAM" id="SSF46894">
    <property type="entry name" value="C-terminal effector domain of the bipartite response regulators"/>
    <property type="match status" value="1"/>
</dbReference>
<reference evidence="4 5" key="1">
    <citation type="submission" date="2017-05" db="EMBL/GenBank/DDBJ databases">
        <title>Complete and WGS of Bordetella genogroups.</title>
        <authorList>
            <person name="Spilker T."/>
            <person name="LiPuma J."/>
        </authorList>
    </citation>
    <scope>NUCLEOTIDE SEQUENCE [LARGE SCALE GENOMIC DNA]</scope>
    <source>
        <strain evidence="4 5">AU9919</strain>
    </source>
</reference>
<evidence type="ECO:0000313" key="4">
    <source>
        <dbReference type="EMBL" id="OZI54712.1"/>
    </source>
</evidence>
<dbReference type="Proteomes" id="UP000216885">
    <property type="component" value="Unassembled WGS sequence"/>
</dbReference>
<dbReference type="PROSITE" id="PS51755">
    <property type="entry name" value="OMPR_PHOB"/>
    <property type="match status" value="1"/>
</dbReference>
<dbReference type="GO" id="GO:0003677">
    <property type="term" value="F:DNA binding"/>
    <property type="evidence" value="ECO:0007669"/>
    <property type="project" value="UniProtKB-UniRule"/>
</dbReference>
<dbReference type="CDD" id="cd00383">
    <property type="entry name" value="trans_reg_C"/>
    <property type="match status" value="1"/>
</dbReference>
<keyword evidence="5" id="KW-1185">Reference proteome</keyword>
<name>A0A261TZV2_9BORD</name>
<feature type="DNA-binding region" description="OmpR/PhoB-type" evidence="2">
    <location>
        <begin position="139"/>
        <end position="240"/>
    </location>
</feature>
<dbReference type="GO" id="GO:0006355">
    <property type="term" value="P:regulation of DNA-templated transcription"/>
    <property type="evidence" value="ECO:0007669"/>
    <property type="project" value="InterPro"/>
</dbReference>
<dbReference type="Gene3D" id="1.10.10.10">
    <property type="entry name" value="Winged helix-like DNA-binding domain superfamily/Winged helix DNA-binding domain"/>
    <property type="match status" value="1"/>
</dbReference>
<evidence type="ECO:0000256" key="2">
    <source>
        <dbReference type="PROSITE-ProRule" id="PRU01091"/>
    </source>
</evidence>